<evidence type="ECO:0000313" key="3">
    <source>
        <dbReference type="Proteomes" id="UP000318590"/>
    </source>
</evidence>
<dbReference type="EMBL" id="VFSV01000004">
    <property type="protein sequence ID" value="TRD22766.1"/>
    <property type="molecule type" value="Genomic_DNA"/>
</dbReference>
<accession>A0A547Q8Q0</accession>
<protein>
    <submittedName>
        <fullName evidence="2">Amino acid ABC transporter substrate-binding protein</fullName>
    </submittedName>
</protein>
<dbReference type="AlphaFoldDB" id="A0A547Q8Q0"/>
<comment type="caution">
    <text evidence="2">The sequence shown here is derived from an EMBL/GenBank/DDBJ whole genome shotgun (WGS) entry which is preliminary data.</text>
</comment>
<proteinExistence type="predicted"/>
<organism evidence="2 3">
    <name type="scientific">Palleronia caenipelagi</name>
    <dbReference type="NCBI Taxonomy" id="2489174"/>
    <lineage>
        <taxon>Bacteria</taxon>
        <taxon>Pseudomonadati</taxon>
        <taxon>Pseudomonadota</taxon>
        <taxon>Alphaproteobacteria</taxon>
        <taxon>Rhodobacterales</taxon>
        <taxon>Roseobacteraceae</taxon>
        <taxon>Palleronia</taxon>
    </lineage>
</organism>
<name>A0A547Q8Q0_9RHOB</name>
<keyword evidence="3" id="KW-1185">Reference proteome</keyword>
<evidence type="ECO:0000313" key="2">
    <source>
        <dbReference type="EMBL" id="TRD22766.1"/>
    </source>
</evidence>
<feature type="chain" id="PRO_5021883107" evidence="1">
    <location>
        <begin position="20"/>
        <end position="291"/>
    </location>
</feature>
<dbReference type="Gene3D" id="3.40.190.10">
    <property type="entry name" value="Periplasmic binding protein-like II"/>
    <property type="match status" value="2"/>
</dbReference>
<dbReference type="SUPFAM" id="SSF53850">
    <property type="entry name" value="Periplasmic binding protein-like II"/>
    <property type="match status" value="1"/>
</dbReference>
<reference evidence="2 3" key="1">
    <citation type="submission" date="2019-06" db="EMBL/GenBank/DDBJ databases">
        <title>Paenimaribius caenipelagi gen. nov., sp. nov., isolated from a tidal flat.</title>
        <authorList>
            <person name="Yoon J.-H."/>
        </authorList>
    </citation>
    <scope>NUCLEOTIDE SEQUENCE [LARGE SCALE GENOMIC DNA]</scope>
    <source>
        <strain evidence="2 3">JBTF-M29</strain>
    </source>
</reference>
<keyword evidence="1" id="KW-0732">Signal</keyword>
<sequence>MSRLICAALLALLPFSATADELKIIRSQLNRGNLLDYERLLNGRDPLEVEDFGAFADNRMVAEHFILQIAPVLGGCDCRVVYEPYDVETPHARTIQQIREGATLTHGVAGFSDDSRYRDDVWLSDPILSADDFYVGLYTHDARAEVLATEDDEDLKNLRYAVGRHWEIDNLVLERNGLTAIPADNWESLVQMIIRGRADVVMQPFQTGPGMSFEEIAIGETFLPIPGVKMKFGQGRHFVVSKTHPDGEAFLAALNQGIKILQQDGLLNEIMTNAGVVNPNAEDLRVISFTE</sequence>
<evidence type="ECO:0000256" key="1">
    <source>
        <dbReference type="SAM" id="SignalP"/>
    </source>
</evidence>
<dbReference type="RefSeq" id="WP_142833345.1">
    <property type="nucleotide sequence ID" value="NZ_VFSV01000004.1"/>
</dbReference>
<gene>
    <name evidence="2" type="ORF">FEV53_03000</name>
</gene>
<dbReference type="OrthoDB" id="8479038at2"/>
<dbReference type="Proteomes" id="UP000318590">
    <property type="component" value="Unassembled WGS sequence"/>
</dbReference>
<feature type="signal peptide" evidence="1">
    <location>
        <begin position="1"/>
        <end position="19"/>
    </location>
</feature>